<dbReference type="Proteomes" id="UP000534783">
    <property type="component" value="Unassembled WGS sequence"/>
</dbReference>
<comment type="caution">
    <text evidence="2">The sequence shown here is derived from an EMBL/GenBank/DDBJ whole genome shotgun (WGS) entry which is preliminary data.</text>
</comment>
<accession>A0A7X6DR77</accession>
<dbReference type="SUPFAM" id="SSF56235">
    <property type="entry name" value="N-terminal nucleophile aminohydrolases (Ntn hydrolases)"/>
    <property type="match status" value="1"/>
</dbReference>
<dbReference type="AlphaFoldDB" id="A0A7X6DR77"/>
<evidence type="ECO:0000313" key="3">
    <source>
        <dbReference type="Proteomes" id="UP000534783"/>
    </source>
</evidence>
<dbReference type="PANTHER" id="PTHR39328:SF1">
    <property type="entry name" value="BLL2871 PROTEIN"/>
    <property type="match status" value="1"/>
</dbReference>
<sequence length="245" mass="25985">MKRRFLFLFLFVALALSASPVFPAAIEEAIAPRPFGTFSIVAYDEKTGDLGVAVASKFLAVGGVVPWAQAGVGAVATQAWAHPGYGPRGLALLKEGVAPEAAIAQLTADDPEREQRQVGMVDARGRAAAFTGKKTFGFAGHRIGRGYVCQGNILAGEKVLAAMAEAFETSTGELADRLLAALHAGERAGGDKRGRQSAALLVVRAGGGFAGLNDRFIDLRVDDHVQPVQELFRLLGLHQKFYPRE</sequence>
<gene>
    <name evidence="2" type="ORF">MNODULE_14040</name>
</gene>
<dbReference type="Gene3D" id="3.60.20.10">
    <property type="entry name" value="Glutamine Phosphoribosylpyrophosphate, subunit 1, domain 1"/>
    <property type="match status" value="1"/>
</dbReference>
<evidence type="ECO:0000313" key="2">
    <source>
        <dbReference type="EMBL" id="NKE71865.1"/>
    </source>
</evidence>
<protein>
    <submittedName>
        <fullName evidence="2">DUF1028 domain-containing protein</fullName>
    </submittedName>
</protein>
<proteinExistence type="predicted"/>
<feature type="chain" id="PRO_5031398857" evidence="1">
    <location>
        <begin position="25"/>
        <end position="245"/>
    </location>
</feature>
<dbReference type="Pfam" id="PF06267">
    <property type="entry name" value="DUF1028"/>
    <property type="match status" value="1"/>
</dbReference>
<evidence type="ECO:0000256" key="1">
    <source>
        <dbReference type="SAM" id="SignalP"/>
    </source>
</evidence>
<dbReference type="InterPro" id="IPR010430">
    <property type="entry name" value="DUF1028"/>
</dbReference>
<feature type="signal peptide" evidence="1">
    <location>
        <begin position="1"/>
        <end position="24"/>
    </location>
</feature>
<organism evidence="2 3">
    <name type="scientific">Candidatus Manganitrophus noduliformans</name>
    <dbReference type="NCBI Taxonomy" id="2606439"/>
    <lineage>
        <taxon>Bacteria</taxon>
        <taxon>Pseudomonadati</taxon>
        <taxon>Nitrospirota</taxon>
        <taxon>Nitrospiria</taxon>
        <taxon>Candidatus Troglogloeales</taxon>
        <taxon>Candidatus Manganitrophaceae</taxon>
        <taxon>Candidatus Manganitrophus</taxon>
    </lineage>
</organism>
<dbReference type="InterPro" id="IPR029055">
    <property type="entry name" value="Ntn_hydrolases_N"/>
</dbReference>
<dbReference type="PANTHER" id="PTHR39328">
    <property type="entry name" value="BLL2871 PROTEIN"/>
    <property type="match status" value="1"/>
</dbReference>
<reference evidence="2 3" key="1">
    <citation type="journal article" date="2020" name="Nature">
        <title>Bacterial chemolithoautotrophy via manganese oxidation.</title>
        <authorList>
            <person name="Yu H."/>
            <person name="Leadbetter J.R."/>
        </authorList>
    </citation>
    <scope>NUCLEOTIDE SEQUENCE [LARGE SCALE GENOMIC DNA]</scope>
    <source>
        <strain evidence="2 3">Mn-1</strain>
    </source>
</reference>
<name>A0A7X6DR77_9BACT</name>
<keyword evidence="1" id="KW-0732">Signal</keyword>
<dbReference type="EMBL" id="VTOW01000002">
    <property type="protein sequence ID" value="NKE71865.1"/>
    <property type="molecule type" value="Genomic_DNA"/>
</dbReference>
<keyword evidence="3" id="KW-1185">Reference proteome</keyword>